<feature type="transmembrane region" description="Helical" evidence="2">
    <location>
        <begin position="36"/>
        <end position="55"/>
    </location>
</feature>
<evidence type="ECO:0000256" key="1">
    <source>
        <dbReference type="SAM" id="MobiDB-lite"/>
    </source>
</evidence>
<organism evidence="3 4">
    <name type="scientific">Lentzea alba</name>
    <dbReference type="NCBI Taxonomy" id="2714351"/>
    <lineage>
        <taxon>Bacteria</taxon>
        <taxon>Bacillati</taxon>
        <taxon>Actinomycetota</taxon>
        <taxon>Actinomycetes</taxon>
        <taxon>Pseudonocardiales</taxon>
        <taxon>Pseudonocardiaceae</taxon>
        <taxon>Lentzea</taxon>
    </lineage>
</organism>
<evidence type="ECO:0000313" key="4">
    <source>
        <dbReference type="Proteomes" id="UP000481360"/>
    </source>
</evidence>
<evidence type="ECO:0000313" key="3">
    <source>
        <dbReference type="EMBL" id="NGY57971.1"/>
    </source>
</evidence>
<evidence type="ECO:0000256" key="2">
    <source>
        <dbReference type="SAM" id="Phobius"/>
    </source>
</evidence>
<dbReference type="Proteomes" id="UP000481360">
    <property type="component" value="Unassembled WGS sequence"/>
</dbReference>
<dbReference type="AlphaFoldDB" id="A0A7C9RLI1"/>
<feature type="region of interest" description="Disordered" evidence="1">
    <location>
        <begin position="267"/>
        <end position="290"/>
    </location>
</feature>
<accession>A0A7C9RLI1</accession>
<dbReference type="RefSeq" id="WP_166043718.1">
    <property type="nucleotide sequence ID" value="NZ_JAAMPJ010000001.1"/>
</dbReference>
<keyword evidence="4" id="KW-1185">Reference proteome</keyword>
<name>A0A7C9RLI1_9PSEU</name>
<protein>
    <submittedName>
        <fullName evidence="3">Uncharacterized protein</fullName>
    </submittedName>
</protein>
<sequence length="410" mass="43896">MELKQAMEAATADLDVRPGFVGDVMAGGRRRHTRKLLALTAAVALLAGVTTGVVLTRSSTSEPDTGDPRLTAATSGDLAGDEDFIARTLVAWKNARNESWMSGQDVTEVSGTPNVFWAANTVDGQAALVAQAVRVRNSNEPQTLVGLVAAGAVEGREVVHTRSRDQETGLYRLGAHSSTYVVLSLGQRVFWSVNPVRGPDNRLRRDWRQADDPDGVAVVTAQASERPVILRSTTAPAPDDFTRQPLQNRARTGFTFGQAFTPHPGLGWSGQRCTDEKRPALNPKSESAERDLQERGLLDYQIGDDSSANWAACAWTPDLRFVRVFESYGQLYGVLYDANGVFSAAVLGGPAVKGASLPVRLVLPDGQGTLVAEFGTLLGPQERPDVWLAPAGTTAVTVRRGDTPEVVPLG</sequence>
<reference evidence="3 4" key="1">
    <citation type="submission" date="2020-03" db="EMBL/GenBank/DDBJ databases">
        <title>Isolation and identification of active actinomycetes.</title>
        <authorList>
            <person name="Sun X."/>
        </authorList>
    </citation>
    <scope>NUCLEOTIDE SEQUENCE [LARGE SCALE GENOMIC DNA]</scope>
    <source>
        <strain evidence="3 4">NEAU-D13</strain>
    </source>
</reference>
<keyword evidence="2" id="KW-1133">Transmembrane helix</keyword>
<gene>
    <name evidence="3" type="ORF">G7043_03375</name>
</gene>
<proteinExistence type="predicted"/>
<keyword evidence="2" id="KW-0812">Transmembrane</keyword>
<keyword evidence="2" id="KW-0472">Membrane</keyword>
<dbReference type="EMBL" id="JAAMPJ010000001">
    <property type="protein sequence ID" value="NGY57971.1"/>
    <property type="molecule type" value="Genomic_DNA"/>
</dbReference>
<comment type="caution">
    <text evidence="3">The sequence shown here is derived from an EMBL/GenBank/DDBJ whole genome shotgun (WGS) entry which is preliminary data.</text>
</comment>